<evidence type="ECO:0000313" key="7">
    <source>
        <dbReference type="Proteomes" id="UP000186883"/>
    </source>
</evidence>
<proteinExistence type="inferred from homology"/>
<evidence type="ECO:0000313" key="5">
    <source>
        <dbReference type="EMBL" id="OKA03301.1"/>
    </source>
</evidence>
<evidence type="ECO:0000256" key="2">
    <source>
        <dbReference type="RuleBase" id="RU003616"/>
    </source>
</evidence>
<dbReference type="InterPro" id="IPR008978">
    <property type="entry name" value="HSP20-like_chaperone"/>
</dbReference>
<organism evidence="4 6">
    <name type="scientific">Amycolatopsis regifaucium</name>
    <dbReference type="NCBI Taxonomy" id="546365"/>
    <lineage>
        <taxon>Bacteria</taxon>
        <taxon>Bacillati</taxon>
        <taxon>Actinomycetota</taxon>
        <taxon>Actinomycetes</taxon>
        <taxon>Pseudonocardiales</taxon>
        <taxon>Pseudonocardiaceae</taxon>
        <taxon>Amycolatopsis</taxon>
    </lineage>
</organism>
<gene>
    <name evidence="5" type="ORF">ATP06_0236940</name>
    <name evidence="4" type="ORF">AVL48_33560</name>
</gene>
<dbReference type="AlphaFoldDB" id="A0A154MJ09"/>
<accession>A0A154MJ09</accession>
<dbReference type="PROSITE" id="PS01031">
    <property type="entry name" value="SHSP"/>
    <property type="match status" value="1"/>
</dbReference>
<dbReference type="Proteomes" id="UP000186883">
    <property type="component" value="Unassembled WGS sequence"/>
</dbReference>
<dbReference type="Gene3D" id="2.60.40.790">
    <property type="match status" value="1"/>
</dbReference>
<sequence length="133" mass="15155">MTLTAVRSVSALERWDPFLELEDLHRWMGRWSPAAAVRETDDAYLVEMELPGFKRRDVTVEVTGSEVAVRGTAGRRGLFRRRTSRTRDFVYRTTLPDGVNTDAVSATLAKGVLTVRVPKREFARRRRIPVHSA</sequence>
<dbReference type="EMBL" id="LOBU02000036">
    <property type="protein sequence ID" value="OKA03301.1"/>
    <property type="molecule type" value="Genomic_DNA"/>
</dbReference>
<protein>
    <recommendedName>
        <fullName evidence="3">SHSP domain-containing protein</fullName>
    </recommendedName>
</protein>
<dbReference type="SUPFAM" id="SSF49764">
    <property type="entry name" value="HSP20-like chaperones"/>
    <property type="match status" value="1"/>
</dbReference>
<dbReference type="Pfam" id="PF00011">
    <property type="entry name" value="HSP20"/>
    <property type="match status" value="1"/>
</dbReference>
<dbReference type="CDD" id="cd06464">
    <property type="entry name" value="ACD_sHsps-like"/>
    <property type="match status" value="1"/>
</dbReference>
<evidence type="ECO:0000256" key="1">
    <source>
        <dbReference type="PROSITE-ProRule" id="PRU00285"/>
    </source>
</evidence>
<evidence type="ECO:0000313" key="6">
    <source>
        <dbReference type="Proteomes" id="UP000076321"/>
    </source>
</evidence>
<dbReference type="InterPro" id="IPR031107">
    <property type="entry name" value="Small_HSP"/>
</dbReference>
<name>A0A154MJ09_9PSEU</name>
<comment type="similarity">
    <text evidence="1 2">Belongs to the small heat shock protein (HSP20) family.</text>
</comment>
<evidence type="ECO:0000313" key="4">
    <source>
        <dbReference type="EMBL" id="KZB84315.1"/>
    </source>
</evidence>
<dbReference type="OrthoDB" id="9809760at2"/>
<reference evidence="4 6" key="1">
    <citation type="submission" date="2015-12" db="EMBL/GenBank/DDBJ databases">
        <title>Amycolatopsis regifaucium genome sequencing and assembly.</title>
        <authorList>
            <person name="Mayilraj S."/>
        </authorList>
    </citation>
    <scope>NUCLEOTIDE SEQUENCE [LARGE SCALE GENOMIC DNA]</scope>
    <source>
        <strain evidence="4 6">GY080</strain>
    </source>
</reference>
<comment type="caution">
    <text evidence="4">The sequence shown here is derived from an EMBL/GenBank/DDBJ whole genome shotgun (WGS) entry which is preliminary data.</text>
</comment>
<dbReference type="InterPro" id="IPR002068">
    <property type="entry name" value="A-crystallin/Hsp20_dom"/>
</dbReference>
<dbReference type="RefSeq" id="WP_061990153.1">
    <property type="nucleotide sequence ID" value="NZ_FOPQ01000031.1"/>
</dbReference>
<reference evidence="5 7" key="2">
    <citation type="submission" date="2016-11" db="EMBL/GenBank/DDBJ databases">
        <title>Genome sequencing of Amycolatopsis regifaucium.</title>
        <authorList>
            <person name="Mayilraj S."/>
            <person name="Kaur N."/>
        </authorList>
    </citation>
    <scope>NUCLEOTIDE SEQUENCE [LARGE SCALE GENOMIC DNA]</scope>
    <source>
        <strain evidence="5 7">GY080</strain>
    </source>
</reference>
<dbReference type="PANTHER" id="PTHR11527">
    <property type="entry name" value="HEAT-SHOCK PROTEIN 20 FAMILY MEMBER"/>
    <property type="match status" value="1"/>
</dbReference>
<evidence type="ECO:0000259" key="3">
    <source>
        <dbReference type="PROSITE" id="PS01031"/>
    </source>
</evidence>
<keyword evidence="7" id="KW-1185">Reference proteome</keyword>
<feature type="domain" description="SHSP" evidence="3">
    <location>
        <begin position="26"/>
        <end position="133"/>
    </location>
</feature>
<dbReference type="EMBL" id="LQCI01000015">
    <property type="protein sequence ID" value="KZB84315.1"/>
    <property type="molecule type" value="Genomic_DNA"/>
</dbReference>
<dbReference type="Proteomes" id="UP000076321">
    <property type="component" value="Unassembled WGS sequence"/>
</dbReference>